<dbReference type="RefSeq" id="WP_275471863.1">
    <property type="nucleotide sequence ID" value="NZ_JAPDSH010000006.1"/>
</dbReference>
<dbReference type="EMBL" id="JAPDSH010000006">
    <property type="protein sequence ID" value="MDF0480278.1"/>
    <property type="molecule type" value="Genomic_DNA"/>
</dbReference>
<protein>
    <recommendedName>
        <fullName evidence="3">Mga helix-turn-helix domain-containing protein</fullName>
    </recommendedName>
</protein>
<keyword evidence="2" id="KW-1185">Reference proteome</keyword>
<sequence>MWCEFLSKSDQRKLKFTHSLLFELKTNHSHESINITKKDIVSINKDLNYLDSPFKIINNTLTFTKLVFNTEQAKQFTYYKLSNLYYKNTTSIHFIKELLLNPGCTVQEMSDLIFVSSSHIYFLKDRINTMSILQQNNIQISIINNKLFFRGDSTTIAFFILDFFKSVFSNKQELFKKALLINIDPNSDFYIHNDILEIKNIISNSEDTKNNNDLLISLLEACFDSNKSSISPVSLSFDIEKNPFIQFIKKSFYLLKDEYSILRDRSFNTYVSSLTISYLFFSLSYQYYPSFLDSYDFQTIHNSKLLNQFEETLLLDVPKDQKIYCFLFINHIIGVLEAEMTTLPLKIFIHLTEPPHLELIIQNTIKQIFDKTIIEFVDNAYSADVILSSCIDIYDYPISEEIIYYSNDFFNELNKKNYLSFISKMIH</sequence>
<evidence type="ECO:0008006" key="3">
    <source>
        <dbReference type="Google" id="ProtNLM"/>
    </source>
</evidence>
<evidence type="ECO:0000313" key="1">
    <source>
        <dbReference type="EMBL" id="MDF0480278.1"/>
    </source>
</evidence>
<name>A0ABT5X2P7_9ENTE</name>
<comment type="caution">
    <text evidence="1">The sequence shown here is derived from an EMBL/GenBank/DDBJ whole genome shotgun (WGS) entry which is preliminary data.</text>
</comment>
<accession>A0ABT5X2P7</accession>
<organism evidence="1 2">
    <name type="scientific">Vagococcus proximus</name>
    <dbReference type="NCBI Taxonomy" id="2991417"/>
    <lineage>
        <taxon>Bacteria</taxon>
        <taxon>Bacillati</taxon>
        <taxon>Bacillota</taxon>
        <taxon>Bacilli</taxon>
        <taxon>Lactobacillales</taxon>
        <taxon>Enterococcaceae</taxon>
        <taxon>Vagococcus</taxon>
    </lineage>
</organism>
<evidence type="ECO:0000313" key="2">
    <source>
        <dbReference type="Proteomes" id="UP001147148"/>
    </source>
</evidence>
<gene>
    <name evidence="1" type="ORF">OL233_08275</name>
</gene>
<dbReference type="Proteomes" id="UP001147148">
    <property type="component" value="Unassembled WGS sequence"/>
</dbReference>
<reference evidence="1" key="1">
    <citation type="submission" date="2022-10" db="EMBL/GenBank/DDBJ databases">
        <title>Vagococcus sp. isolated from poultry meat.</title>
        <authorList>
            <person name="Johansson P."/>
            <person name="Bjorkroth J."/>
        </authorList>
    </citation>
    <scope>NUCLEOTIDE SEQUENCE</scope>
    <source>
        <strain evidence="1">PNs007</strain>
    </source>
</reference>
<proteinExistence type="predicted"/>